<protein>
    <submittedName>
        <fullName evidence="1">Uncharacterized protein</fullName>
    </submittedName>
</protein>
<gene>
    <name evidence="1" type="ORF">P171DRAFT_515820</name>
</gene>
<dbReference type="EMBL" id="MU001492">
    <property type="protein sequence ID" value="KAF2451897.1"/>
    <property type="molecule type" value="Genomic_DNA"/>
</dbReference>
<reference evidence="1" key="1">
    <citation type="journal article" date="2020" name="Stud. Mycol.">
        <title>101 Dothideomycetes genomes: a test case for predicting lifestyles and emergence of pathogens.</title>
        <authorList>
            <person name="Haridas S."/>
            <person name="Albert R."/>
            <person name="Binder M."/>
            <person name="Bloem J."/>
            <person name="Labutti K."/>
            <person name="Salamov A."/>
            <person name="Andreopoulos B."/>
            <person name="Baker S."/>
            <person name="Barry K."/>
            <person name="Bills G."/>
            <person name="Bluhm B."/>
            <person name="Cannon C."/>
            <person name="Castanera R."/>
            <person name="Culley D."/>
            <person name="Daum C."/>
            <person name="Ezra D."/>
            <person name="Gonzalez J."/>
            <person name="Henrissat B."/>
            <person name="Kuo A."/>
            <person name="Liang C."/>
            <person name="Lipzen A."/>
            <person name="Lutzoni F."/>
            <person name="Magnuson J."/>
            <person name="Mondo S."/>
            <person name="Nolan M."/>
            <person name="Ohm R."/>
            <person name="Pangilinan J."/>
            <person name="Park H.-J."/>
            <person name="Ramirez L."/>
            <person name="Alfaro M."/>
            <person name="Sun H."/>
            <person name="Tritt A."/>
            <person name="Yoshinaga Y."/>
            <person name="Zwiers L.-H."/>
            <person name="Turgeon B."/>
            <person name="Goodwin S."/>
            <person name="Spatafora J."/>
            <person name="Crous P."/>
            <person name="Grigoriev I."/>
        </authorList>
    </citation>
    <scope>NUCLEOTIDE SEQUENCE</scope>
    <source>
        <strain evidence="1">CBS 690.94</strain>
    </source>
</reference>
<evidence type="ECO:0000313" key="1">
    <source>
        <dbReference type="EMBL" id="KAF2451897.1"/>
    </source>
</evidence>
<sequence length="227" mass="25853">MKSEQPEAIPNTNHNRGQWISNTKVFGCSETNVRKAAGYIGLEVEALKMYTPKELRTLVDEVQNYERSELEASLVARKQRSRAPSIASITSIATEGGIRLPSIVAKPPSPQKWLRVLQVRIGDKYLLQREDQDLSSLKQQSRFGLGDLVEDGYDEGKIQMRLTEVQVDSLFRLIQGRLNNPLMRMPKGRRAPGADWKTGRTLFQDHPEYKRLQDVEEVLVLQLILQP</sequence>
<organism evidence="1 2">
    <name type="scientific">Karstenula rhodostoma CBS 690.94</name>
    <dbReference type="NCBI Taxonomy" id="1392251"/>
    <lineage>
        <taxon>Eukaryota</taxon>
        <taxon>Fungi</taxon>
        <taxon>Dikarya</taxon>
        <taxon>Ascomycota</taxon>
        <taxon>Pezizomycotina</taxon>
        <taxon>Dothideomycetes</taxon>
        <taxon>Pleosporomycetidae</taxon>
        <taxon>Pleosporales</taxon>
        <taxon>Massarineae</taxon>
        <taxon>Didymosphaeriaceae</taxon>
        <taxon>Karstenula</taxon>
    </lineage>
</organism>
<accession>A0A9P4UK15</accession>
<dbReference type="AlphaFoldDB" id="A0A9P4UK15"/>
<dbReference type="Proteomes" id="UP000799764">
    <property type="component" value="Unassembled WGS sequence"/>
</dbReference>
<comment type="caution">
    <text evidence="1">The sequence shown here is derived from an EMBL/GenBank/DDBJ whole genome shotgun (WGS) entry which is preliminary data.</text>
</comment>
<evidence type="ECO:0000313" key="2">
    <source>
        <dbReference type="Proteomes" id="UP000799764"/>
    </source>
</evidence>
<name>A0A9P4UK15_9PLEO</name>
<proteinExistence type="predicted"/>
<keyword evidence="2" id="KW-1185">Reference proteome</keyword>